<dbReference type="PROSITE" id="PS51257">
    <property type="entry name" value="PROKAR_LIPOPROTEIN"/>
    <property type="match status" value="1"/>
</dbReference>
<dbReference type="GeneID" id="71073761"/>
<dbReference type="EMBL" id="FOGC01000007">
    <property type="protein sequence ID" value="SEQ86543.1"/>
    <property type="molecule type" value="Genomic_DNA"/>
</dbReference>
<dbReference type="Pfam" id="PF05488">
    <property type="entry name" value="PAAR_motif"/>
    <property type="match status" value="1"/>
</dbReference>
<dbReference type="InterPro" id="IPR008727">
    <property type="entry name" value="PAAR_motif"/>
</dbReference>
<accession>A0A1H9JID9</accession>
<evidence type="ECO:0000313" key="2">
    <source>
        <dbReference type="Proteomes" id="UP000242515"/>
    </source>
</evidence>
<name>A0A1H9JID9_9GAMM</name>
<organism evidence="1 2">
    <name type="scientific">Rosenbergiella nectarea</name>
    <dbReference type="NCBI Taxonomy" id="988801"/>
    <lineage>
        <taxon>Bacteria</taxon>
        <taxon>Pseudomonadati</taxon>
        <taxon>Pseudomonadota</taxon>
        <taxon>Gammaproteobacteria</taxon>
        <taxon>Enterobacterales</taxon>
        <taxon>Erwiniaceae</taxon>
        <taxon>Rosenbergiella</taxon>
    </lineage>
</organism>
<evidence type="ECO:0000313" key="1">
    <source>
        <dbReference type="EMBL" id="SEQ86543.1"/>
    </source>
</evidence>
<gene>
    <name evidence="1" type="ORF">SAMN05216522_107199</name>
</gene>
<dbReference type="AlphaFoldDB" id="A0A1H9JID9"/>
<dbReference type="STRING" id="988801.SAMN05216522_107199"/>
<dbReference type="RefSeq" id="WP_092676442.1">
    <property type="nucleotide sequence ID" value="NZ_FOGC01000007.1"/>
</dbReference>
<sequence length="87" mass="8175">MLPAARVGDAICHGGAIASGSCNVTINGLPAAMLAASATVCGLHGGAVIASGSGTITINGYPAARMGDITACGSSVLTGSGNVFIGQ</sequence>
<dbReference type="Proteomes" id="UP000242515">
    <property type="component" value="Unassembled WGS sequence"/>
</dbReference>
<protein>
    <submittedName>
        <fullName evidence="1">Zn-binding Pro-Ala-Ala-Arg (PAAR) domain-containing protein, incolved in TypeVI secretion</fullName>
    </submittedName>
</protein>
<dbReference type="CDD" id="cd14742">
    <property type="entry name" value="PAAR_RHS"/>
    <property type="match status" value="1"/>
</dbReference>
<dbReference type="OrthoDB" id="6860016at2"/>
<keyword evidence="2" id="KW-1185">Reference proteome</keyword>
<dbReference type="Gene3D" id="2.60.200.60">
    <property type="match status" value="1"/>
</dbReference>
<proteinExistence type="predicted"/>
<reference evidence="2" key="1">
    <citation type="submission" date="2016-10" db="EMBL/GenBank/DDBJ databases">
        <authorList>
            <person name="Varghese N."/>
            <person name="Submissions S."/>
        </authorList>
    </citation>
    <scope>NUCLEOTIDE SEQUENCE [LARGE SCALE GENOMIC DNA]</scope>
    <source>
        <strain evidence="2">8N4</strain>
    </source>
</reference>